<feature type="transmembrane region" description="Helical" evidence="1">
    <location>
        <begin position="38"/>
        <end position="58"/>
    </location>
</feature>
<protein>
    <submittedName>
        <fullName evidence="2">DUF3397 domain-containing protein</fullName>
    </submittedName>
</protein>
<dbReference type="Pfam" id="PF11877">
    <property type="entry name" value="DUF3397"/>
    <property type="match status" value="1"/>
</dbReference>
<proteinExistence type="predicted"/>
<dbReference type="EMBL" id="JBHRZT010000020">
    <property type="protein sequence ID" value="MFC3882681.1"/>
    <property type="molecule type" value="Genomic_DNA"/>
</dbReference>
<keyword evidence="1" id="KW-0812">Transmembrane</keyword>
<evidence type="ECO:0000313" key="2">
    <source>
        <dbReference type="EMBL" id="MFC3882681.1"/>
    </source>
</evidence>
<keyword evidence="1" id="KW-1133">Transmembrane helix</keyword>
<organism evidence="2 3">
    <name type="scientific">Bacillus songklensis</name>
    <dbReference type="NCBI Taxonomy" id="1069116"/>
    <lineage>
        <taxon>Bacteria</taxon>
        <taxon>Bacillati</taxon>
        <taxon>Bacillota</taxon>
        <taxon>Bacilli</taxon>
        <taxon>Bacillales</taxon>
        <taxon>Bacillaceae</taxon>
        <taxon>Bacillus</taxon>
    </lineage>
</organism>
<reference evidence="3" key="1">
    <citation type="journal article" date="2019" name="Int. J. Syst. Evol. Microbiol.">
        <title>The Global Catalogue of Microorganisms (GCM) 10K type strain sequencing project: providing services to taxonomists for standard genome sequencing and annotation.</title>
        <authorList>
            <consortium name="The Broad Institute Genomics Platform"/>
            <consortium name="The Broad Institute Genome Sequencing Center for Infectious Disease"/>
            <person name="Wu L."/>
            <person name="Ma J."/>
        </authorList>
    </citation>
    <scope>NUCLEOTIDE SEQUENCE [LARGE SCALE GENOMIC DNA]</scope>
    <source>
        <strain evidence="3">CCUG 61889</strain>
    </source>
</reference>
<dbReference type="Proteomes" id="UP001595752">
    <property type="component" value="Unassembled WGS sequence"/>
</dbReference>
<dbReference type="PIRSF" id="PIRSF030092">
    <property type="entry name" value="UCP030092"/>
    <property type="match status" value="1"/>
</dbReference>
<dbReference type="InterPro" id="IPR024515">
    <property type="entry name" value="DUF3397"/>
</dbReference>
<sequence>MGNVLASVLATFVTIPVLSFLISYMILRKATKNKRKSLHISTDIMTLFLILSVNYLILTIWKESFLWLIALILLMIAMVAVFMQWKIKQDVQLKKVIKGFWRLSFFLFFVGHVGLTVYGLIFRIYSL</sequence>
<keyword evidence="3" id="KW-1185">Reference proteome</keyword>
<comment type="caution">
    <text evidence="2">The sequence shown here is derived from an EMBL/GenBank/DDBJ whole genome shotgun (WGS) entry which is preliminary data.</text>
</comment>
<dbReference type="InterPro" id="IPR016945">
    <property type="entry name" value="UCP030092"/>
</dbReference>
<accession>A0ABV8B0F6</accession>
<evidence type="ECO:0000313" key="3">
    <source>
        <dbReference type="Proteomes" id="UP001595752"/>
    </source>
</evidence>
<gene>
    <name evidence="2" type="ORF">ACFOU2_03900</name>
</gene>
<feature type="transmembrane region" description="Helical" evidence="1">
    <location>
        <begin position="103"/>
        <end position="125"/>
    </location>
</feature>
<feature type="transmembrane region" description="Helical" evidence="1">
    <location>
        <begin position="6"/>
        <end position="26"/>
    </location>
</feature>
<keyword evidence="1" id="KW-0472">Membrane</keyword>
<feature type="transmembrane region" description="Helical" evidence="1">
    <location>
        <begin position="64"/>
        <end position="83"/>
    </location>
</feature>
<name>A0ABV8B0F6_9BACI</name>
<dbReference type="RefSeq" id="WP_377912373.1">
    <property type="nucleotide sequence ID" value="NZ_JBHRZT010000020.1"/>
</dbReference>
<evidence type="ECO:0000256" key="1">
    <source>
        <dbReference type="SAM" id="Phobius"/>
    </source>
</evidence>